<evidence type="ECO:0000313" key="3">
    <source>
        <dbReference type="Proteomes" id="UP000254331"/>
    </source>
</evidence>
<dbReference type="OrthoDB" id="9783990at2"/>
<accession>A0A094U2N2</accession>
<reference evidence="2 3" key="1">
    <citation type="submission" date="2018-06" db="EMBL/GenBank/DDBJ databases">
        <authorList>
            <consortium name="Pathogen Informatics"/>
            <person name="Doyle S."/>
        </authorList>
    </citation>
    <scope>NUCLEOTIDE SEQUENCE [LARGE SCALE GENOMIC DNA]</scope>
    <source>
        <strain evidence="2 3">NCTC10376</strain>
    </source>
</reference>
<sequence>MKLLPITAVLCSALLLQGCIGAAVVGTAAVAGKTATDPRSLGQQVDDGTLEARVSGALNKNEQIKKSNSRIVATAYQGNILLTGQSPDMSVANTAKQVASKVEGVNNVYNEVRQGEPVTLGTASSDTWLTTKVRSQILGSDSVKSSSVKVITENGEVFLFGILTRQEGAAVAKIASETKGVVKVTTAFTYLN</sequence>
<dbReference type="Pfam" id="PF04972">
    <property type="entry name" value="BON"/>
    <property type="match status" value="2"/>
</dbReference>
<dbReference type="Proteomes" id="UP000254331">
    <property type="component" value="Unassembled WGS sequence"/>
</dbReference>
<dbReference type="GeneID" id="83613562"/>
<dbReference type="InterPro" id="IPR007055">
    <property type="entry name" value="BON_dom"/>
</dbReference>
<proteinExistence type="predicted"/>
<dbReference type="NCBIfam" id="NF008247">
    <property type="entry name" value="PRK11023.1"/>
    <property type="match status" value="1"/>
</dbReference>
<dbReference type="InterPro" id="IPR051686">
    <property type="entry name" value="Lipoprotein_DolP"/>
</dbReference>
<dbReference type="EMBL" id="UGTW01000001">
    <property type="protein sequence ID" value="SUC15397.1"/>
    <property type="molecule type" value="Genomic_DNA"/>
</dbReference>
<dbReference type="KEGG" id="pvg:CRN77_01310"/>
<dbReference type="HOGENOM" id="CLU_083606_3_0_6"/>
<name>A0A094U2N2_PROVU</name>
<evidence type="ECO:0000256" key="1">
    <source>
        <dbReference type="ARBA" id="ARBA00022729"/>
    </source>
</evidence>
<dbReference type="InterPro" id="IPR014004">
    <property type="entry name" value="Transpt-assoc_nodulatn_dom_bac"/>
</dbReference>
<evidence type="ECO:0000313" key="2">
    <source>
        <dbReference type="EMBL" id="SUC15397.1"/>
    </source>
</evidence>
<dbReference type="SMART" id="SM00749">
    <property type="entry name" value="BON"/>
    <property type="match status" value="2"/>
</dbReference>
<keyword evidence="1" id="KW-0732">Signal</keyword>
<organism evidence="2 3">
    <name type="scientific">Proteus vulgaris</name>
    <dbReference type="NCBI Taxonomy" id="585"/>
    <lineage>
        <taxon>Bacteria</taxon>
        <taxon>Pseudomonadati</taxon>
        <taxon>Pseudomonadota</taxon>
        <taxon>Gammaproteobacteria</taxon>
        <taxon>Enterobacterales</taxon>
        <taxon>Morganellaceae</taxon>
        <taxon>Proteus</taxon>
    </lineage>
</organism>
<dbReference type="PANTHER" id="PTHR34606">
    <property type="entry name" value="BON DOMAIN-CONTAINING PROTEIN"/>
    <property type="match status" value="1"/>
</dbReference>
<dbReference type="PROSITE" id="PS51257">
    <property type="entry name" value="PROKAR_LIPOPROTEIN"/>
    <property type="match status" value="1"/>
</dbReference>
<gene>
    <name evidence="2" type="primary">osmY_2</name>
    <name evidence="2" type="ORF">NCTC10376_01240</name>
</gene>
<protein>
    <submittedName>
        <fullName evidence="2">Osmotically-inducible protein Y</fullName>
    </submittedName>
</protein>
<dbReference type="PROSITE" id="PS50914">
    <property type="entry name" value="BON"/>
    <property type="match status" value="2"/>
</dbReference>
<dbReference type="PANTHER" id="PTHR34606:SF4">
    <property type="entry name" value="OUTER MEMBRANE LIPOPROTEIN DOLP"/>
    <property type="match status" value="1"/>
</dbReference>
<dbReference type="AlphaFoldDB" id="A0A094U2N2"/>
<dbReference type="RefSeq" id="WP_036933029.1">
    <property type="nucleotide sequence ID" value="NZ_CABMNT010000002.1"/>
</dbReference>